<feature type="region of interest" description="Disordered" evidence="1">
    <location>
        <begin position="45"/>
        <end position="73"/>
    </location>
</feature>
<evidence type="ECO:0000313" key="2">
    <source>
        <dbReference type="EMBL" id="GFA85309.1"/>
    </source>
</evidence>
<proteinExistence type="predicted"/>
<name>A0A699KAZ2_TANCI</name>
<dbReference type="AlphaFoldDB" id="A0A699KAZ2"/>
<protein>
    <submittedName>
        <fullName evidence="2">Uncharacterized protein</fullName>
    </submittedName>
</protein>
<sequence>MKHTYNRPSSLSAVVGQAPATVAAVVSVDFSGEPRNAPLLPIYMIPHTTRHHAPPPPPKPSPQPTHHPTTFTNRRPYLITISAITATTLTLPPSSPSSHNHYHHLLPATTMGRVGANKRP</sequence>
<feature type="region of interest" description="Disordered" evidence="1">
    <location>
        <begin position="90"/>
        <end position="120"/>
    </location>
</feature>
<organism evidence="2">
    <name type="scientific">Tanacetum cinerariifolium</name>
    <name type="common">Dalmatian daisy</name>
    <name type="synonym">Chrysanthemum cinerariifolium</name>
    <dbReference type="NCBI Taxonomy" id="118510"/>
    <lineage>
        <taxon>Eukaryota</taxon>
        <taxon>Viridiplantae</taxon>
        <taxon>Streptophyta</taxon>
        <taxon>Embryophyta</taxon>
        <taxon>Tracheophyta</taxon>
        <taxon>Spermatophyta</taxon>
        <taxon>Magnoliopsida</taxon>
        <taxon>eudicotyledons</taxon>
        <taxon>Gunneridae</taxon>
        <taxon>Pentapetalae</taxon>
        <taxon>asterids</taxon>
        <taxon>campanulids</taxon>
        <taxon>Asterales</taxon>
        <taxon>Asteraceae</taxon>
        <taxon>Asteroideae</taxon>
        <taxon>Anthemideae</taxon>
        <taxon>Anthemidinae</taxon>
        <taxon>Tanacetum</taxon>
    </lineage>
</organism>
<dbReference type="EMBL" id="BKCJ010500733">
    <property type="protein sequence ID" value="GFA85309.1"/>
    <property type="molecule type" value="Genomic_DNA"/>
</dbReference>
<gene>
    <name evidence="2" type="ORF">Tci_657281</name>
</gene>
<accession>A0A699KAZ2</accession>
<evidence type="ECO:0000256" key="1">
    <source>
        <dbReference type="SAM" id="MobiDB-lite"/>
    </source>
</evidence>
<comment type="caution">
    <text evidence="2">The sequence shown here is derived from an EMBL/GenBank/DDBJ whole genome shotgun (WGS) entry which is preliminary data.</text>
</comment>
<reference evidence="2" key="1">
    <citation type="journal article" date="2019" name="Sci. Rep.">
        <title>Draft genome of Tanacetum cinerariifolium, the natural source of mosquito coil.</title>
        <authorList>
            <person name="Yamashiro T."/>
            <person name="Shiraishi A."/>
            <person name="Satake H."/>
            <person name="Nakayama K."/>
        </authorList>
    </citation>
    <scope>NUCLEOTIDE SEQUENCE</scope>
</reference>
<feature type="compositionally biased region" description="Pro residues" evidence="1">
    <location>
        <begin position="54"/>
        <end position="65"/>
    </location>
</feature>